<keyword evidence="4" id="KW-1185">Reference proteome</keyword>
<dbReference type="AlphaFoldDB" id="A0AAW0CH62"/>
<dbReference type="EMBL" id="JAWWNJ010000135">
    <property type="protein sequence ID" value="KAK6984707.1"/>
    <property type="molecule type" value="Genomic_DNA"/>
</dbReference>
<gene>
    <name evidence="3" type="ORF">R3P38DRAFT_2771070</name>
    <name evidence="2" type="ORF">R3P38DRAFT_2806316</name>
</gene>
<evidence type="ECO:0000313" key="4">
    <source>
        <dbReference type="Proteomes" id="UP001362999"/>
    </source>
</evidence>
<feature type="compositionally biased region" description="Low complexity" evidence="1">
    <location>
        <begin position="64"/>
        <end position="77"/>
    </location>
</feature>
<proteinExistence type="predicted"/>
<accession>A0AAW0CH62</accession>
<sequence>MNIGVSAACIGYKWNKDPVNAPVNQLATHGDWEHCLEEGIGKTARARTKELLCVIRNLNLPGTAPNTAPRAAAAPAAESGGKKRKADASPTTTQSPGGRKTFDYTNEYRELKNHLACATHKGENCFVSPADGHHHRVDRYLTTLWAKEIVTGQETPHCEEVAAC</sequence>
<comment type="caution">
    <text evidence="3">The sequence shown here is derived from an EMBL/GenBank/DDBJ whole genome shotgun (WGS) entry which is preliminary data.</text>
</comment>
<evidence type="ECO:0000313" key="2">
    <source>
        <dbReference type="EMBL" id="KAK6984707.1"/>
    </source>
</evidence>
<evidence type="ECO:0000256" key="1">
    <source>
        <dbReference type="SAM" id="MobiDB-lite"/>
    </source>
</evidence>
<protein>
    <submittedName>
        <fullName evidence="3">Uncharacterized protein</fullName>
    </submittedName>
</protein>
<dbReference type="EMBL" id="JAWWNJ010000018">
    <property type="protein sequence ID" value="KAK7037047.1"/>
    <property type="molecule type" value="Genomic_DNA"/>
</dbReference>
<feature type="region of interest" description="Disordered" evidence="1">
    <location>
        <begin position="64"/>
        <end position="100"/>
    </location>
</feature>
<evidence type="ECO:0000313" key="3">
    <source>
        <dbReference type="EMBL" id="KAK7037047.1"/>
    </source>
</evidence>
<dbReference type="Proteomes" id="UP001362999">
    <property type="component" value="Unassembled WGS sequence"/>
</dbReference>
<organism evidence="3 4">
    <name type="scientific">Favolaschia claudopus</name>
    <dbReference type="NCBI Taxonomy" id="2862362"/>
    <lineage>
        <taxon>Eukaryota</taxon>
        <taxon>Fungi</taxon>
        <taxon>Dikarya</taxon>
        <taxon>Basidiomycota</taxon>
        <taxon>Agaricomycotina</taxon>
        <taxon>Agaricomycetes</taxon>
        <taxon>Agaricomycetidae</taxon>
        <taxon>Agaricales</taxon>
        <taxon>Marasmiineae</taxon>
        <taxon>Mycenaceae</taxon>
        <taxon>Favolaschia</taxon>
    </lineage>
</organism>
<name>A0AAW0CH62_9AGAR</name>
<reference evidence="3 4" key="1">
    <citation type="journal article" date="2024" name="J Genomics">
        <title>Draft genome sequencing and assembly of Favolaschia claudopus CIRM-BRFM 2984 isolated from oak limbs.</title>
        <authorList>
            <person name="Navarro D."/>
            <person name="Drula E."/>
            <person name="Chaduli D."/>
            <person name="Cazenave R."/>
            <person name="Ahrendt S."/>
            <person name="Wang J."/>
            <person name="Lipzen A."/>
            <person name="Daum C."/>
            <person name="Barry K."/>
            <person name="Grigoriev I.V."/>
            <person name="Favel A."/>
            <person name="Rosso M.N."/>
            <person name="Martin F."/>
        </authorList>
    </citation>
    <scope>NUCLEOTIDE SEQUENCE [LARGE SCALE GENOMIC DNA]</scope>
    <source>
        <strain evidence="3 4">CIRM-BRFM 2984</strain>
    </source>
</reference>